<comment type="caution">
    <text evidence="1">The sequence shown here is derived from an EMBL/GenBank/DDBJ whole genome shotgun (WGS) entry which is preliminary data.</text>
</comment>
<evidence type="ECO:0000313" key="1">
    <source>
        <dbReference type="EMBL" id="KAJ2971160.1"/>
    </source>
</evidence>
<sequence length="198" mass="22022">MSSSPGVENPLLHPLLFLYQVIQWLMSLTLAPKPPKDEPDHNRPCIAIIGAGLTGVSAAAHCVGHGFDVQIFEAGGEESVGGIWTRVNSTSGLQIHSLMYRFHPAVNWQKGYPNKAQIVEQIRNLWKLYKLDKRTRFNFKVEKVYKDDQGQWIIDNPSNGRFQGLIAAIGTCGEPKMANIPGSENFKGQIIHSSKLDE</sequence>
<name>A0ACC1MVY4_9HYPO</name>
<dbReference type="Proteomes" id="UP001143910">
    <property type="component" value="Unassembled WGS sequence"/>
</dbReference>
<proteinExistence type="predicted"/>
<keyword evidence="2" id="KW-1185">Reference proteome</keyword>
<dbReference type="EMBL" id="JANJQO010001394">
    <property type="protein sequence ID" value="KAJ2971160.1"/>
    <property type="molecule type" value="Genomic_DNA"/>
</dbReference>
<reference evidence="1" key="1">
    <citation type="submission" date="2022-08" db="EMBL/GenBank/DDBJ databases">
        <title>Genome Sequence of Lecanicillium fungicola.</title>
        <authorList>
            <person name="Buettner E."/>
        </authorList>
    </citation>
    <scope>NUCLEOTIDE SEQUENCE</scope>
    <source>
        <strain evidence="1">Babe33</strain>
    </source>
</reference>
<organism evidence="1 2">
    <name type="scientific">Zarea fungicola</name>
    <dbReference type="NCBI Taxonomy" id="93591"/>
    <lineage>
        <taxon>Eukaryota</taxon>
        <taxon>Fungi</taxon>
        <taxon>Dikarya</taxon>
        <taxon>Ascomycota</taxon>
        <taxon>Pezizomycotina</taxon>
        <taxon>Sordariomycetes</taxon>
        <taxon>Hypocreomycetidae</taxon>
        <taxon>Hypocreales</taxon>
        <taxon>Cordycipitaceae</taxon>
        <taxon>Zarea</taxon>
    </lineage>
</organism>
<protein>
    <submittedName>
        <fullName evidence="1">Uncharacterized protein</fullName>
    </submittedName>
</protein>
<accession>A0ACC1MVY4</accession>
<gene>
    <name evidence="1" type="ORF">NQ176_g7833</name>
</gene>
<evidence type="ECO:0000313" key="2">
    <source>
        <dbReference type="Proteomes" id="UP001143910"/>
    </source>
</evidence>